<protein>
    <submittedName>
        <fullName evidence="2">Alpha/beta fold hydrolase</fullName>
    </submittedName>
</protein>
<sequence>MILPHPQSSSRTRPLINQLANAPPVVLGPSFLWDTSMWAPQIEALAARYRVIVPDLWGHGGSAALPPGTTTMRDLAQQHLTLLDRLNVGRCSIIGLSVGGMWGAELALMAPERVAGLVLMDTSLAVEPEQTRDGYFAMLGTVGAHGAVPEPVLDAVVPLFFSPTVRTRHPQLPETFRQTLRDWPPQRLKDNVAPLGRIIFGRGDLLADVASLSMPSLVMTGVDDLAQPVARGQAIAERIGCPFVAIPDAGHISSLEAPDSVNQALLDFLAGQDRRLA</sequence>
<comment type="caution">
    <text evidence="2">The sequence shown here is derived from an EMBL/GenBank/DDBJ whole genome shotgun (WGS) entry which is preliminary data.</text>
</comment>
<dbReference type="GO" id="GO:0016787">
    <property type="term" value="F:hydrolase activity"/>
    <property type="evidence" value="ECO:0007669"/>
    <property type="project" value="UniProtKB-KW"/>
</dbReference>
<dbReference type="PRINTS" id="PR00111">
    <property type="entry name" value="ABHYDROLASE"/>
</dbReference>
<evidence type="ECO:0000313" key="2">
    <source>
        <dbReference type="EMBL" id="MFC0385548.1"/>
    </source>
</evidence>
<dbReference type="InterPro" id="IPR000073">
    <property type="entry name" value="AB_hydrolase_1"/>
</dbReference>
<gene>
    <name evidence="2" type="ORF">ACFFIC_08255</name>
</gene>
<dbReference type="PANTHER" id="PTHR43433:SF5">
    <property type="entry name" value="AB HYDROLASE-1 DOMAIN-CONTAINING PROTEIN"/>
    <property type="match status" value="1"/>
</dbReference>
<dbReference type="Gene3D" id="3.40.50.1820">
    <property type="entry name" value="alpha/beta hydrolase"/>
    <property type="match status" value="1"/>
</dbReference>
<name>A0ABV6IPK4_9PROT</name>
<dbReference type="InterPro" id="IPR000639">
    <property type="entry name" value="Epox_hydrolase-like"/>
</dbReference>
<organism evidence="2 3">
    <name type="scientific">Muricoccus vinaceus</name>
    <dbReference type="NCBI Taxonomy" id="424704"/>
    <lineage>
        <taxon>Bacteria</taxon>
        <taxon>Pseudomonadati</taxon>
        <taxon>Pseudomonadota</taxon>
        <taxon>Alphaproteobacteria</taxon>
        <taxon>Acetobacterales</taxon>
        <taxon>Roseomonadaceae</taxon>
        <taxon>Muricoccus</taxon>
    </lineage>
</organism>
<dbReference type="EMBL" id="JBHLVZ010000008">
    <property type="protein sequence ID" value="MFC0385548.1"/>
    <property type="molecule type" value="Genomic_DNA"/>
</dbReference>
<accession>A0ABV6IPK4</accession>
<feature type="domain" description="AB hydrolase-1" evidence="1">
    <location>
        <begin position="23"/>
        <end position="258"/>
    </location>
</feature>
<dbReference type="SUPFAM" id="SSF53474">
    <property type="entry name" value="alpha/beta-Hydrolases"/>
    <property type="match status" value="1"/>
</dbReference>
<dbReference type="PRINTS" id="PR00412">
    <property type="entry name" value="EPOXHYDRLASE"/>
</dbReference>
<evidence type="ECO:0000259" key="1">
    <source>
        <dbReference type="Pfam" id="PF00561"/>
    </source>
</evidence>
<dbReference type="PANTHER" id="PTHR43433">
    <property type="entry name" value="HYDROLASE, ALPHA/BETA FOLD FAMILY PROTEIN"/>
    <property type="match status" value="1"/>
</dbReference>
<dbReference type="InterPro" id="IPR050471">
    <property type="entry name" value="AB_hydrolase"/>
</dbReference>
<dbReference type="RefSeq" id="WP_377049699.1">
    <property type="nucleotide sequence ID" value="NZ_JBHLVZ010000008.1"/>
</dbReference>
<dbReference type="InterPro" id="IPR029058">
    <property type="entry name" value="AB_hydrolase_fold"/>
</dbReference>
<evidence type="ECO:0000313" key="3">
    <source>
        <dbReference type="Proteomes" id="UP001589789"/>
    </source>
</evidence>
<dbReference type="Pfam" id="PF00561">
    <property type="entry name" value="Abhydrolase_1"/>
    <property type="match status" value="1"/>
</dbReference>
<keyword evidence="2" id="KW-0378">Hydrolase</keyword>
<keyword evidence="3" id="KW-1185">Reference proteome</keyword>
<dbReference type="Proteomes" id="UP001589789">
    <property type="component" value="Unassembled WGS sequence"/>
</dbReference>
<reference evidence="2 3" key="1">
    <citation type="submission" date="2024-09" db="EMBL/GenBank/DDBJ databases">
        <authorList>
            <person name="Sun Q."/>
            <person name="Mori K."/>
        </authorList>
    </citation>
    <scope>NUCLEOTIDE SEQUENCE [LARGE SCALE GENOMIC DNA]</scope>
    <source>
        <strain evidence="2 3">CCM 7468</strain>
    </source>
</reference>
<proteinExistence type="predicted"/>